<gene>
    <name evidence="2" type="ORF">ISN74_12250</name>
</gene>
<name>A0ABX7GQC6_9GAMM</name>
<reference evidence="2 3" key="1">
    <citation type="submission" date="2020-10" db="EMBL/GenBank/DDBJ databases">
        <title>Phylogeny of dyella-like bacteria.</title>
        <authorList>
            <person name="Fu J."/>
        </authorList>
    </citation>
    <scope>NUCLEOTIDE SEQUENCE [LARGE SCALE GENOMIC DNA]</scope>
    <source>
        <strain evidence="2 3">DHOB09</strain>
    </source>
</reference>
<protein>
    <submittedName>
        <fullName evidence="2">Uncharacterized protein</fullName>
    </submittedName>
</protein>
<dbReference type="RefSeq" id="WP_188801021.1">
    <property type="nucleotide sequence ID" value="NZ_BMIZ01000003.1"/>
</dbReference>
<feature type="signal peptide" evidence="1">
    <location>
        <begin position="1"/>
        <end position="25"/>
    </location>
</feature>
<evidence type="ECO:0000256" key="1">
    <source>
        <dbReference type="SAM" id="SignalP"/>
    </source>
</evidence>
<organism evidence="2 3">
    <name type="scientific">Dyella caseinilytica</name>
    <dbReference type="NCBI Taxonomy" id="1849581"/>
    <lineage>
        <taxon>Bacteria</taxon>
        <taxon>Pseudomonadati</taxon>
        <taxon>Pseudomonadota</taxon>
        <taxon>Gammaproteobacteria</taxon>
        <taxon>Lysobacterales</taxon>
        <taxon>Rhodanobacteraceae</taxon>
        <taxon>Dyella</taxon>
    </lineage>
</organism>
<keyword evidence="3" id="KW-1185">Reference proteome</keyword>
<evidence type="ECO:0000313" key="2">
    <source>
        <dbReference type="EMBL" id="QRN52261.1"/>
    </source>
</evidence>
<accession>A0ABX7GQC6</accession>
<sequence length="110" mass="11828">MNKTRYIFAMLLAVGIGTYFSSAHAGAAVVTRSTTPNYSVTTVRTTGSYVVYPAPCCYSSVVVRSVPSTVTVKSVSPPPPSVRVVYATPVVTTYPAPKVVYMPTTYYYVP</sequence>
<feature type="chain" id="PRO_5046877464" evidence="1">
    <location>
        <begin position="26"/>
        <end position="110"/>
    </location>
</feature>
<dbReference type="Proteomes" id="UP000663181">
    <property type="component" value="Chromosome"/>
</dbReference>
<keyword evidence="1" id="KW-0732">Signal</keyword>
<dbReference type="EMBL" id="CP064030">
    <property type="protein sequence ID" value="QRN52261.1"/>
    <property type="molecule type" value="Genomic_DNA"/>
</dbReference>
<proteinExistence type="predicted"/>
<evidence type="ECO:0000313" key="3">
    <source>
        <dbReference type="Proteomes" id="UP000663181"/>
    </source>
</evidence>